<evidence type="ECO:0008006" key="3">
    <source>
        <dbReference type="Google" id="ProtNLM"/>
    </source>
</evidence>
<organism evidence="1 2">
    <name type="scientific">Volucribacter psittacicida</name>
    <dbReference type="NCBI Taxonomy" id="203482"/>
    <lineage>
        <taxon>Bacteria</taxon>
        <taxon>Pseudomonadati</taxon>
        <taxon>Pseudomonadota</taxon>
        <taxon>Gammaproteobacteria</taxon>
        <taxon>Pasteurellales</taxon>
        <taxon>Pasteurellaceae</taxon>
        <taxon>Volucribacter</taxon>
    </lineage>
</organism>
<evidence type="ECO:0000313" key="1">
    <source>
        <dbReference type="EMBL" id="TCJ95931.1"/>
    </source>
</evidence>
<keyword evidence="2" id="KW-1185">Reference proteome</keyword>
<reference evidence="1 2" key="1">
    <citation type="submission" date="2019-03" db="EMBL/GenBank/DDBJ databases">
        <title>Genomic Encyclopedia of Type Strains, Phase IV (KMG-IV): sequencing the most valuable type-strain genomes for metagenomic binning, comparative biology and taxonomic classification.</title>
        <authorList>
            <person name="Goeker M."/>
        </authorList>
    </citation>
    <scope>NUCLEOTIDE SEQUENCE [LARGE SCALE GENOMIC DNA]</scope>
    <source>
        <strain evidence="1 2">DSM 15534</strain>
    </source>
</reference>
<accession>A0A4R1FX10</accession>
<evidence type="ECO:0000313" key="2">
    <source>
        <dbReference type="Proteomes" id="UP000294702"/>
    </source>
</evidence>
<proteinExistence type="predicted"/>
<dbReference type="RefSeq" id="WP_132691883.1">
    <property type="nucleotide sequence ID" value="NZ_SMFT01000005.1"/>
</dbReference>
<dbReference type="EMBL" id="SMFT01000005">
    <property type="protein sequence ID" value="TCJ95931.1"/>
    <property type="molecule type" value="Genomic_DNA"/>
</dbReference>
<dbReference type="Proteomes" id="UP000294702">
    <property type="component" value="Unassembled WGS sequence"/>
</dbReference>
<name>A0A4R1FX10_9PAST</name>
<dbReference type="OrthoDB" id="6626407at2"/>
<gene>
    <name evidence="1" type="ORF">EV694_1934</name>
</gene>
<dbReference type="NCBIfam" id="NF033650">
    <property type="entry name" value="ANR_neg_reg"/>
    <property type="match status" value="1"/>
</dbReference>
<protein>
    <recommendedName>
        <fullName evidence="3">ANR family transcriptional regulator</fullName>
    </recommendedName>
</protein>
<comment type="caution">
    <text evidence="1">The sequence shown here is derived from an EMBL/GenBank/DDBJ whole genome shotgun (WGS) entry which is preliminary data.</text>
</comment>
<sequence length="62" mass="7102">MKHNFKQLSQLAAEVEKAGDLSYAAELWRKSASLARNPQNQDYCLNRMAFCLHYKKGAENGR</sequence>
<dbReference type="AlphaFoldDB" id="A0A4R1FX10"/>
<dbReference type="InterPro" id="IPR047666">
    <property type="entry name" value="ANR_neg_reg"/>
</dbReference>